<dbReference type="Proteomes" id="UP000177785">
    <property type="component" value="Unassembled WGS sequence"/>
</dbReference>
<proteinExistence type="predicted"/>
<accession>A0A1G2G3N2</accession>
<evidence type="ECO:0000313" key="1">
    <source>
        <dbReference type="EMBL" id="OGZ44541.1"/>
    </source>
</evidence>
<dbReference type="EMBL" id="MHNL01000019">
    <property type="protein sequence ID" value="OGZ44541.1"/>
    <property type="molecule type" value="Genomic_DNA"/>
</dbReference>
<name>A0A1G2G3N2_9BACT</name>
<protein>
    <submittedName>
        <fullName evidence="1">Uncharacterized protein</fullName>
    </submittedName>
</protein>
<reference evidence="1 2" key="1">
    <citation type="journal article" date="2016" name="Nat. Commun.">
        <title>Thousands of microbial genomes shed light on interconnected biogeochemical processes in an aquifer system.</title>
        <authorList>
            <person name="Anantharaman K."/>
            <person name="Brown C.T."/>
            <person name="Hug L.A."/>
            <person name="Sharon I."/>
            <person name="Castelle C.J."/>
            <person name="Probst A.J."/>
            <person name="Thomas B.C."/>
            <person name="Singh A."/>
            <person name="Wilkins M.J."/>
            <person name="Karaoz U."/>
            <person name="Brodie E.L."/>
            <person name="Williams K.H."/>
            <person name="Hubbard S.S."/>
            <person name="Banfield J.F."/>
        </authorList>
    </citation>
    <scope>NUCLEOTIDE SEQUENCE [LARGE SCALE GENOMIC DNA]</scope>
</reference>
<gene>
    <name evidence="1" type="ORF">A2756_04045</name>
</gene>
<dbReference type="AlphaFoldDB" id="A0A1G2G3N2"/>
<evidence type="ECO:0000313" key="2">
    <source>
        <dbReference type="Proteomes" id="UP000177785"/>
    </source>
</evidence>
<organism evidence="1 2">
    <name type="scientific">Candidatus Ryanbacteria bacterium RIFCSPHIGHO2_01_FULL_48_27</name>
    <dbReference type="NCBI Taxonomy" id="1802115"/>
    <lineage>
        <taxon>Bacteria</taxon>
        <taxon>Candidatus Ryaniibacteriota</taxon>
    </lineage>
</organism>
<sequence>MDKKSFRILVFLAIILNMLFFTARFVFAVWQDNPSAPPSNNVQLVVYSETCADWATKGWSSKGDCLHDGRWHRVLSNSPLGAATFGSVADVAAHIRDGSDVRVYAHTADFSIFCNDVSLALGMVVCSDPLHHGVWDIAADTGHHLGSSVLYSDGRIIYAYTADAYTKDLKLSSSLLARVAMDWFIRY</sequence>
<comment type="caution">
    <text evidence="1">The sequence shown here is derived from an EMBL/GenBank/DDBJ whole genome shotgun (WGS) entry which is preliminary data.</text>
</comment>